<evidence type="ECO:0000313" key="2">
    <source>
        <dbReference type="EMBL" id="KAK3173602.1"/>
    </source>
</evidence>
<reference evidence="2" key="1">
    <citation type="submission" date="2022-11" db="EMBL/GenBank/DDBJ databases">
        <title>Chromosomal genome sequence assembly and mating type (MAT) locus characterization of the leprose asexual lichenized fungus Lepraria neglecta (Nyl.) Erichsen.</title>
        <authorList>
            <person name="Allen J.L."/>
            <person name="Pfeffer B."/>
        </authorList>
    </citation>
    <scope>NUCLEOTIDE SEQUENCE</scope>
    <source>
        <strain evidence="2">Allen 5258</strain>
    </source>
</reference>
<dbReference type="Proteomes" id="UP001276659">
    <property type="component" value="Unassembled WGS sequence"/>
</dbReference>
<feature type="compositionally biased region" description="Basic residues" evidence="1">
    <location>
        <begin position="138"/>
        <end position="147"/>
    </location>
</feature>
<feature type="region of interest" description="Disordered" evidence="1">
    <location>
        <begin position="111"/>
        <end position="147"/>
    </location>
</feature>
<evidence type="ECO:0000313" key="3">
    <source>
        <dbReference type="Proteomes" id="UP001276659"/>
    </source>
</evidence>
<gene>
    <name evidence="2" type="ORF">OEA41_006934</name>
</gene>
<comment type="caution">
    <text evidence="2">The sequence shown here is derived from an EMBL/GenBank/DDBJ whole genome shotgun (WGS) entry which is preliminary data.</text>
</comment>
<keyword evidence="3" id="KW-1185">Reference proteome</keyword>
<protein>
    <submittedName>
        <fullName evidence="2">Uncharacterized protein</fullName>
    </submittedName>
</protein>
<evidence type="ECO:0000256" key="1">
    <source>
        <dbReference type="SAM" id="MobiDB-lite"/>
    </source>
</evidence>
<name>A0AAD9ZC47_9LECA</name>
<feature type="compositionally biased region" description="Basic and acidic residues" evidence="1">
    <location>
        <begin position="36"/>
        <end position="48"/>
    </location>
</feature>
<dbReference type="AlphaFoldDB" id="A0AAD9ZC47"/>
<proteinExistence type="predicted"/>
<accession>A0AAD9ZC47</accession>
<sequence>MAEYTVQSVTNSELLELNRRKKAKASRVQGNYGAARKKEKERSQEIRRLNILGPELFAPPRPPATPRRRAPAAPPSPPAALLSPISPPERRQKKIVILRLRVTTQDLQQGRLAEGWEQGKHMQQGPGELKDQLMGRGQRVRKPRKAE</sequence>
<dbReference type="EMBL" id="JASNWA010000007">
    <property type="protein sequence ID" value="KAK3173602.1"/>
    <property type="molecule type" value="Genomic_DNA"/>
</dbReference>
<feature type="region of interest" description="Disordered" evidence="1">
    <location>
        <begin position="20"/>
        <end position="88"/>
    </location>
</feature>
<organism evidence="2 3">
    <name type="scientific">Lepraria neglecta</name>
    <dbReference type="NCBI Taxonomy" id="209136"/>
    <lineage>
        <taxon>Eukaryota</taxon>
        <taxon>Fungi</taxon>
        <taxon>Dikarya</taxon>
        <taxon>Ascomycota</taxon>
        <taxon>Pezizomycotina</taxon>
        <taxon>Lecanoromycetes</taxon>
        <taxon>OSLEUM clade</taxon>
        <taxon>Lecanoromycetidae</taxon>
        <taxon>Lecanorales</taxon>
        <taxon>Lecanorineae</taxon>
        <taxon>Stereocaulaceae</taxon>
        <taxon>Lepraria</taxon>
    </lineage>
</organism>